<keyword evidence="2 3" id="KW-0378">Hydrolase</keyword>
<dbReference type="InterPro" id="IPR015991">
    <property type="entry name" value="TatD/YcfH-like"/>
</dbReference>
<dbReference type="GO" id="GO:0005829">
    <property type="term" value="C:cytosol"/>
    <property type="evidence" value="ECO:0007669"/>
    <property type="project" value="TreeGrafter"/>
</dbReference>
<dbReference type="EC" id="3.1.1.96" evidence="3"/>
<dbReference type="GO" id="GO:0004536">
    <property type="term" value="F:DNA nuclease activity"/>
    <property type="evidence" value="ECO:0007669"/>
    <property type="project" value="InterPro"/>
</dbReference>
<organism evidence="3">
    <name type="scientific">bioreactor metagenome</name>
    <dbReference type="NCBI Taxonomy" id="1076179"/>
    <lineage>
        <taxon>unclassified sequences</taxon>
        <taxon>metagenomes</taxon>
        <taxon>ecological metagenomes</taxon>
    </lineage>
</organism>
<dbReference type="PANTHER" id="PTHR46124:SF4">
    <property type="entry name" value="HYDROLASE TATD"/>
    <property type="match status" value="1"/>
</dbReference>
<evidence type="ECO:0000256" key="1">
    <source>
        <dbReference type="ARBA" id="ARBA00022723"/>
    </source>
</evidence>
<reference evidence="3" key="1">
    <citation type="submission" date="2019-08" db="EMBL/GenBank/DDBJ databases">
        <authorList>
            <person name="Kucharzyk K."/>
            <person name="Murdoch R.W."/>
            <person name="Higgins S."/>
            <person name="Loffler F."/>
        </authorList>
    </citation>
    <scope>NUCLEOTIDE SEQUENCE</scope>
</reference>
<comment type="caution">
    <text evidence="3">The sequence shown here is derived from an EMBL/GenBank/DDBJ whole genome shotgun (WGS) entry which is preliminary data.</text>
</comment>
<dbReference type="EMBL" id="VSSQ01000219">
    <property type="protein sequence ID" value="MPL86260.1"/>
    <property type="molecule type" value="Genomic_DNA"/>
</dbReference>
<dbReference type="AlphaFoldDB" id="A0A644V4J7"/>
<proteinExistence type="predicted"/>
<dbReference type="InterPro" id="IPR018228">
    <property type="entry name" value="DNase_TatD-rel_CS"/>
</dbReference>
<dbReference type="PANTHER" id="PTHR46124">
    <property type="entry name" value="D-AMINOACYL-TRNA DEACYLASE"/>
    <property type="match status" value="1"/>
</dbReference>
<gene>
    <name evidence="3" type="primary">dtd3_5</name>
    <name evidence="3" type="ORF">SDC9_32238</name>
</gene>
<keyword evidence="1" id="KW-0479">Metal-binding</keyword>
<dbReference type="PIRSF" id="PIRSF005902">
    <property type="entry name" value="DNase_TatD"/>
    <property type="match status" value="1"/>
</dbReference>
<dbReference type="InterPro" id="IPR001130">
    <property type="entry name" value="TatD-like"/>
</dbReference>
<evidence type="ECO:0000256" key="2">
    <source>
        <dbReference type="ARBA" id="ARBA00022801"/>
    </source>
</evidence>
<dbReference type="Gene3D" id="3.20.20.140">
    <property type="entry name" value="Metal-dependent hydrolases"/>
    <property type="match status" value="1"/>
</dbReference>
<dbReference type="SUPFAM" id="SSF51556">
    <property type="entry name" value="Metallo-dependent hydrolases"/>
    <property type="match status" value="1"/>
</dbReference>
<dbReference type="PROSITE" id="PS01091">
    <property type="entry name" value="TATD_3"/>
    <property type="match status" value="1"/>
</dbReference>
<dbReference type="CDD" id="cd01310">
    <property type="entry name" value="TatD_DNAse"/>
    <property type="match status" value="1"/>
</dbReference>
<dbReference type="NCBIfam" id="TIGR00010">
    <property type="entry name" value="YchF/TatD family DNA exonuclease"/>
    <property type="match status" value="1"/>
</dbReference>
<dbReference type="Pfam" id="PF01026">
    <property type="entry name" value="TatD_DNase"/>
    <property type="match status" value="1"/>
</dbReference>
<sequence>MIDTHAHLYAEEFDSDRDAVIERAKAAGVTNIILPNIDSSSLDAMLKLEESYSGYCHAAIGLHPTSVKADYQRELDSVESELKRRTYIAIGEIGIDLYWDQTYVKEQIMAFQQQLKWALEYNKPVIIHVRNSFSETMLAMEPFKNSGLRGIFHSFGGTTEEAARIIEFGGFLLGINGIVTFKNSTLGEVIQQTDLEYIVLETDAPYLTPVPHRGKRNESAYMSYTARQIASLQSTSYEAVVKQTTKNALNLFNLGSK</sequence>
<name>A0A644V4J7_9ZZZZ</name>
<dbReference type="GO" id="GO:0051499">
    <property type="term" value="F:D-aminoacyl-tRNA deacylase activity"/>
    <property type="evidence" value="ECO:0007669"/>
    <property type="project" value="UniProtKB-EC"/>
</dbReference>
<dbReference type="InterPro" id="IPR032466">
    <property type="entry name" value="Metal_Hydrolase"/>
</dbReference>
<dbReference type="GO" id="GO:0046872">
    <property type="term" value="F:metal ion binding"/>
    <property type="evidence" value="ECO:0007669"/>
    <property type="project" value="UniProtKB-KW"/>
</dbReference>
<accession>A0A644V4J7</accession>
<dbReference type="FunFam" id="3.20.20.140:FF:000005">
    <property type="entry name" value="TatD family hydrolase"/>
    <property type="match status" value="1"/>
</dbReference>
<protein>
    <submittedName>
        <fullName evidence="3">D-aminoacyl-tRNA deacylase</fullName>
        <ecNumber evidence="3">3.1.1.96</ecNumber>
    </submittedName>
</protein>
<evidence type="ECO:0000313" key="3">
    <source>
        <dbReference type="EMBL" id="MPL86260.1"/>
    </source>
</evidence>